<keyword evidence="3" id="KW-1185">Reference proteome</keyword>
<dbReference type="Proteomes" id="UP000245119">
    <property type="component" value="Linkage Group LG6"/>
</dbReference>
<sequence>MGAEPFGATGTSSATSSTPIVDIDSNQRVQLAMEGTDGGVLPARVPYYQLKPFLEDNTEKAKNNSVVDGTSHTHMDDEVQAVKNSALVTSPHMGGGQGGIVCNKVDVDVNVVVVDVAEMKPRKQHVTCHSKNAK</sequence>
<evidence type="ECO:0000256" key="1">
    <source>
        <dbReference type="SAM" id="MobiDB-lite"/>
    </source>
</evidence>
<evidence type="ECO:0000313" key="3">
    <source>
        <dbReference type="Proteomes" id="UP000245119"/>
    </source>
</evidence>
<accession>A0A2T7P3D5</accession>
<comment type="caution">
    <text evidence="2">The sequence shown here is derived from an EMBL/GenBank/DDBJ whole genome shotgun (WGS) entry which is preliminary data.</text>
</comment>
<protein>
    <submittedName>
        <fullName evidence="2">Uncharacterized protein</fullName>
    </submittedName>
</protein>
<proteinExistence type="predicted"/>
<feature type="compositionally biased region" description="Low complexity" evidence="1">
    <location>
        <begin position="7"/>
        <end position="18"/>
    </location>
</feature>
<reference evidence="2 3" key="1">
    <citation type="submission" date="2018-04" db="EMBL/GenBank/DDBJ databases">
        <title>The genome of golden apple snail Pomacea canaliculata provides insight into stress tolerance and invasive adaptation.</title>
        <authorList>
            <person name="Liu C."/>
            <person name="Liu B."/>
            <person name="Ren Y."/>
            <person name="Zhang Y."/>
            <person name="Wang H."/>
            <person name="Li S."/>
            <person name="Jiang F."/>
            <person name="Yin L."/>
            <person name="Zhang G."/>
            <person name="Qian W."/>
            <person name="Fan W."/>
        </authorList>
    </citation>
    <scope>NUCLEOTIDE SEQUENCE [LARGE SCALE GENOMIC DNA]</scope>
    <source>
        <strain evidence="2">SZHN2017</strain>
        <tissue evidence="2">Muscle</tissue>
    </source>
</reference>
<organism evidence="2 3">
    <name type="scientific">Pomacea canaliculata</name>
    <name type="common">Golden apple snail</name>
    <dbReference type="NCBI Taxonomy" id="400727"/>
    <lineage>
        <taxon>Eukaryota</taxon>
        <taxon>Metazoa</taxon>
        <taxon>Spiralia</taxon>
        <taxon>Lophotrochozoa</taxon>
        <taxon>Mollusca</taxon>
        <taxon>Gastropoda</taxon>
        <taxon>Caenogastropoda</taxon>
        <taxon>Architaenioglossa</taxon>
        <taxon>Ampullarioidea</taxon>
        <taxon>Ampullariidae</taxon>
        <taxon>Pomacea</taxon>
    </lineage>
</organism>
<dbReference type="EMBL" id="PZQS01000006">
    <property type="protein sequence ID" value="PVD27942.1"/>
    <property type="molecule type" value="Genomic_DNA"/>
</dbReference>
<feature type="region of interest" description="Disordered" evidence="1">
    <location>
        <begin position="1"/>
        <end position="22"/>
    </location>
</feature>
<evidence type="ECO:0000313" key="2">
    <source>
        <dbReference type="EMBL" id="PVD27942.1"/>
    </source>
</evidence>
<gene>
    <name evidence="2" type="ORF">C0Q70_10518</name>
</gene>
<dbReference type="AlphaFoldDB" id="A0A2T7P3D5"/>
<name>A0A2T7P3D5_POMCA</name>